<feature type="transmembrane region" description="Helical" evidence="1">
    <location>
        <begin position="33"/>
        <end position="53"/>
    </location>
</feature>
<feature type="transmembrane region" description="Helical" evidence="1">
    <location>
        <begin position="175"/>
        <end position="199"/>
    </location>
</feature>
<evidence type="ECO:0008006" key="4">
    <source>
        <dbReference type="Google" id="ProtNLM"/>
    </source>
</evidence>
<keyword evidence="1" id="KW-0472">Membrane</keyword>
<evidence type="ECO:0000313" key="2">
    <source>
        <dbReference type="EMBL" id="OZU87701.1"/>
    </source>
</evidence>
<dbReference type="RefSeq" id="WP_094886729.1">
    <property type="nucleotide sequence ID" value="NZ_NPMS01000008.1"/>
</dbReference>
<evidence type="ECO:0000313" key="3">
    <source>
        <dbReference type="Proteomes" id="UP000216498"/>
    </source>
</evidence>
<feature type="transmembrane region" description="Helical" evidence="1">
    <location>
        <begin position="137"/>
        <end position="155"/>
    </location>
</feature>
<feature type="transmembrane region" description="Helical" evidence="1">
    <location>
        <begin position="90"/>
        <end position="116"/>
    </location>
</feature>
<feature type="transmembrane region" description="Helical" evidence="1">
    <location>
        <begin position="7"/>
        <end position="27"/>
    </location>
</feature>
<keyword evidence="3" id="KW-1185">Reference proteome</keyword>
<keyword evidence="1" id="KW-0812">Transmembrane</keyword>
<dbReference type="NCBIfam" id="NF041646">
    <property type="entry name" value="VC0807_fam"/>
    <property type="match status" value="1"/>
</dbReference>
<comment type="caution">
    <text evidence="2">The sequence shown here is derived from an EMBL/GenBank/DDBJ whole genome shotgun (WGS) entry which is preliminary data.</text>
</comment>
<proteinExistence type="predicted"/>
<keyword evidence="1" id="KW-1133">Transmembrane helix</keyword>
<reference evidence="2 3" key="1">
    <citation type="submission" date="2017-08" db="EMBL/GenBank/DDBJ databases">
        <title>Virgibacillus indicus sp. nov. and Virgibacillus profoundi sp. nov, two moderately halophilic bacteria isolated from marine sediment by using the Microfluidic Streak Plate.</title>
        <authorList>
            <person name="Xu B."/>
            <person name="Hu B."/>
            <person name="Wang J."/>
            <person name="Zhu Y."/>
            <person name="Huang L."/>
            <person name="Du W."/>
            <person name="Huang Y."/>
        </authorList>
    </citation>
    <scope>NUCLEOTIDE SEQUENCE [LARGE SCALE GENOMIC DNA]</scope>
    <source>
        <strain evidence="2 3">IO3-P2-C2</strain>
    </source>
</reference>
<protein>
    <recommendedName>
        <fullName evidence="4">DUF3159 domain-containing protein</fullName>
    </recommendedName>
</protein>
<feature type="transmembrane region" description="Helical" evidence="1">
    <location>
        <begin position="60"/>
        <end position="78"/>
    </location>
</feature>
<dbReference type="OrthoDB" id="2739093at2"/>
<sequence>MNKKHKNLVFLDLICYAAIPYLIWNYGREPLGDYLAILLSTIPGFIYTIYRFIIEKQFNIAGFFILSSLLISTAVNLLSSSAESMLWNQVYLGFGYAAIYLLSIVFRKPLALYFAVDWAYLQGYRRKDSKRLYYSKGIFMWYQLLTLLFVVRGIFQNGLKAWLINIYGADGYGKMLIYMNISGWTFGVLITLGFILIGVKINNYIKEIQRFQTEEAQ</sequence>
<dbReference type="EMBL" id="NPMS01000008">
    <property type="protein sequence ID" value="OZU87701.1"/>
    <property type="molecule type" value="Genomic_DNA"/>
</dbReference>
<organism evidence="2 3">
    <name type="scientific">Virgibacillus indicus</name>
    <dbReference type="NCBI Taxonomy" id="2024554"/>
    <lineage>
        <taxon>Bacteria</taxon>
        <taxon>Bacillati</taxon>
        <taxon>Bacillota</taxon>
        <taxon>Bacilli</taxon>
        <taxon>Bacillales</taxon>
        <taxon>Bacillaceae</taxon>
        <taxon>Virgibacillus</taxon>
    </lineage>
</organism>
<name>A0A265N7D0_9BACI</name>
<evidence type="ECO:0000256" key="1">
    <source>
        <dbReference type="SAM" id="Phobius"/>
    </source>
</evidence>
<accession>A0A265N7D0</accession>
<dbReference type="AlphaFoldDB" id="A0A265N7D0"/>
<dbReference type="Proteomes" id="UP000216498">
    <property type="component" value="Unassembled WGS sequence"/>
</dbReference>
<gene>
    <name evidence="2" type="ORF">CIL03_15145</name>
</gene>